<dbReference type="EC" id="3.1.6.1" evidence="5"/>
<dbReference type="FunFam" id="3.40.720.10:FF:000051">
    <property type="entry name" value="Arylsulfatase"/>
    <property type="match status" value="1"/>
</dbReference>
<dbReference type="InterPro" id="IPR017850">
    <property type="entry name" value="Alkaline_phosphatase_core_sf"/>
</dbReference>
<accession>A0A6G1I432</accession>
<keyword evidence="2" id="KW-0732">Signal</keyword>
<comment type="catalytic activity">
    <reaction evidence="5">
        <text>an aryl sulfate + H2O = a phenol + sulfate + H(+)</text>
        <dbReference type="Rhea" id="RHEA:17261"/>
        <dbReference type="ChEBI" id="CHEBI:15377"/>
        <dbReference type="ChEBI" id="CHEBI:15378"/>
        <dbReference type="ChEBI" id="CHEBI:16189"/>
        <dbReference type="ChEBI" id="CHEBI:33853"/>
        <dbReference type="ChEBI" id="CHEBI:140317"/>
        <dbReference type="EC" id="3.1.6.1"/>
    </reaction>
</comment>
<dbReference type="Gene3D" id="3.40.720.10">
    <property type="entry name" value="Alkaline Phosphatase, subunit A"/>
    <property type="match status" value="1"/>
</dbReference>
<dbReference type="PANTHER" id="PTHR43108:SF8">
    <property type="entry name" value="SD21168P"/>
    <property type="match status" value="1"/>
</dbReference>
<sequence>MPPGAAKTSRPNIVFILTDDQDLHMHSLDYTPLTRKHFQEQGTFFSKHYCTVAVCCPSRVSLWTGKAAHSTNVTEVFPPYGGYPKFVSQGLNENYLPIWLQEAGYNTYYTGKLFNAHTVENYNKPYVKGFTASDFLLDPFTYQYLNASFQRNTDPPINYAGNYSTDVLAQKAYGLLDEAVEAGKPFFLTVAPNAPHSNVGWDGDLDEVPDKDHLPDNFIMSAPISAERHKDLFKDVKVPRSANFNPEHPSGAAWVRELPRQSEENVEYNDHFYRQRLRALQAVDELVDGLFERLEKHGLLDNTYIFYTTDNGYHIGHHRMQPGKETGYEEDVNIPLFVRGPGIAAGAVSELVTTHTDLAPTIISLIGAEPRPDFDGLAIPLSQDEIRAASDGWHEHVNIEYWGFAMGEGKFDRGFHTNNTYKALRVIGRDYNLYYSVWCHGEHELYDLRNDPGQLNNLLRTSGAIEPTLFSFPIAKVASRLDSLLFLLKSCKGIVCTRPWKALHPGGGVNTLQHALAPEFDAFYEGEQLRVQFSRCEAGYLLDAEGPQWEDKLAYRQGVKWSEWV</sequence>
<evidence type="ECO:0000313" key="8">
    <source>
        <dbReference type="EMBL" id="KAF2402941.1"/>
    </source>
</evidence>
<keyword evidence="3 5" id="KW-0378">Hydrolase</keyword>
<dbReference type="InterPro" id="IPR000917">
    <property type="entry name" value="Sulfatase_N"/>
</dbReference>
<dbReference type="OrthoDB" id="96314at2759"/>
<dbReference type="EMBL" id="ML996690">
    <property type="protein sequence ID" value="KAF2402941.1"/>
    <property type="molecule type" value="Genomic_DNA"/>
</dbReference>
<proteinExistence type="inferred from homology"/>
<gene>
    <name evidence="8" type="ORF">EJ06DRAFT_506027</name>
</gene>
<dbReference type="GO" id="GO:0004065">
    <property type="term" value="F:arylsulfatase activity"/>
    <property type="evidence" value="ECO:0007669"/>
    <property type="project" value="UniProtKB-UniRule"/>
</dbReference>
<dbReference type="InterPro" id="IPR012083">
    <property type="entry name" value="Arylsulfatase"/>
</dbReference>
<evidence type="ECO:0000313" key="9">
    <source>
        <dbReference type="Proteomes" id="UP000799640"/>
    </source>
</evidence>
<evidence type="ECO:0000256" key="1">
    <source>
        <dbReference type="ARBA" id="ARBA00008779"/>
    </source>
</evidence>
<evidence type="ECO:0000256" key="5">
    <source>
        <dbReference type="PIRNR" id="PIRNR000972"/>
    </source>
</evidence>
<evidence type="ECO:0000259" key="7">
    <source>
        <dbReference type="Pfam" id="PF00884"/>
    </source>
</evidence>
<evidence type="ECO:0000256" key="2">
    <source>
        <dbReference type="ARBA" id="ARBA00022729"/>
    </source>
</evidence>
<evidence type="ECO:0000256" key="3">
    <source>
        <dbReference type="ARBA" id="ARBA00022801"/>
    </source>
</evidence>
<dbReference type="PROSITE" id="PS00523">
    <property type="entry name" value="SULFATASE_1"/>
    <property type="match status" value="1"/>
</dbReference>
<dbReference type="CDD" id="cd16147">
    <property type="entry name" value="G6S"/>
    <property type="match status" value="1"/>
</dbReference>
<evidence type="ECO:0000256" key="6">
    <source>
        <dbReference type="PIRSR" id="PIRSR000972-50"/>
    </source>
</evidence>
<protein>
    <recommendedName>
        <fullName evidence="5">Arylsulfatase</fullName>
        <shortName evidence="5">AS</shortName>
        <ecNumber evidence="5">3.1.6.1</ecNumber>
    </recommendedName>
    <alternativeName>
        <fullName evidence="5">Aryl-sulfate sulphohydrolase</fullName>
    </alternativeName>
</protein>
<dbReference type="PIRSF" id="PIRSF000972">
    <property type="entry name" value="Arylsulf_plant"/>
    <property type="match status" value="1"/>
</dbReference>
<dbReference type="Pfam" id="PF00884">
    <property type="entry name" value="Sulfatase"/>
    <property type="match status" value="1"/>
</dbReference>
<dbReference type="InterPro" id="IPR024607">
    <property type="entry name" value="Sulfatase_CS"/>
</dbReference>
<dbReference type="GO" id="GO:0008449">
    <property type="term" value="F:N-acetylglucosamine-6-sulfatase activity"/>
    <property type="evidence" value="ECO:0007669"/>
    <property type="project" value="TreeGrafter"/>
</dbReference>
<dbReference type="GO" id="GO:0018958">
    <property type="term" value="P:phenol-containing compound metabolic process"/>
    <property type="evidence" value="ECO:0007669"/>
    <property type="project" value="InterPro"/>
</dbReference>
<reference evidence="8" key="1">
    <citation type="journal article" date="2020" name="Stud. Mycol.">
        <title>101 Dothideomycetes genomes: a test case for predicting lifestyles and emergence of pathogens.</title>
        <authorList>
            <person name="Haridas S."/>
            <person name="Albert R."/>
            <person name="Binder M."/>
            <person name="Bloem J."/>
            <person name="Labutti K."/>
            <person name="Salamov A."/>
            <person name="Andreopoulos B."/>
            <person name="Baker S."/>
            <person name="Barry K."/>
            <person name="Bills G."/>
            <person name="Bluhm B."/>
            <person name="Cannon C."/>
            <person name="Castanera R."/>
            <person name="Culley D."/>
            <person name="Daum C."/>
            <person name="Ezra D."/>
            <person name="Gonzalez J."/>
            <person name="Henrissat B."/>
            <person name="Kuo A."/>
            <person name="Liang C."/>
            <person name="Lipzen A."/>
            <person name="Lutzoni F."/>
            <person name="Magnuson J."/>
            <person name="Mondo S."/>
            <person name="Nolan M."/>
            <person name="Ohm R."/>
            <person name="Pangilinan J."/>
            <person name="Park H.-J."/>
            <person name="Ramirez L."/>
            <person name="Alfaro M."/>
            <person name="Sun H."/>
            <person name="Tritt A."/>
            <person name="Yoshinaga Y."/>
            <person name="Zwiers L.-H."/>
            <person name="Turgeon B."/>
            <person name="Goodwin S."/>
            <person name="Spatafora J."/>
            <person name="Crous P."/>
            <person name="Grigoriev I."/>
        </authorList>
    </citation>
    <scope>NUCLEOTIDE SEQUENCE</scope>
    <source>
        <strain evidence="8">CBS 262.69</strain>
    </source>
</reference>
<comment type="similarity">
    <text evidence="1 5">Belongs to the sulfatase family.</text>
</comment>
<comment type="PTM">
    <text evidence="6">The conversion to 3-oxoalanine (also known as C-formylglycine, FGly), of a serine or cysteine residue in prokaryotes and of a cysteine residue in eukaryotes, is critical for catalytic activity.</text>
</comment>
<keyword evidence="9" id="KW-1185">Reference proteome</keyword>
<keyword evidence="4" id="KW-0325">Glycoprotein</keyword>
<evidence type="ECO:0000256" key="4">
    <source>
        <dbReference type="ARBA" id="ARBA00023180"/>
    </source>
</evidence>
<organism evidence="8 9">
    <name type="scientific">Trichodelitschia bisporula</name>
    <dbReference type="NCBI Taxonomy" id="703511"/>
    <lineage>
        <taxon>Eukaryota</taxon>
        <taxon>Fungi</taxon>
        <taxon>Dikarya</taxon>
        <taxon>Ascomycota</taxon>
        <taxon>Pezizomycotina</taxon>
        <taxon>Dothideomycetes</taxon>
        <taxon>Dothideomycetes incertae sedis</taxon>
        <taxon>Phaeotrichales</taxon>
        <taxon>Phaeotrichaceae</taxon>
        <taxon>Trichodelitschia</taxon>
    </lineage>
</organism>
<name>A0A6G1I432_9PEZI</name>
<feature type="modified residue" description="3-oxoalanine (Cys)" evidence="6">
    <location>
        <position position="55"/>
    </location>
</feature>
<dbReference type="PANTHER" id="PTHR43108">
    <property type="entry name" value="N-ACETYLGLUCOSAMINE-6-SULFATASE FAMILY MEMBER"/>
    <property type="match status" value="1"/>
</dbReference>
<dbReference type="SUPFAM" id="SSF53649">
    <property type="entry name" value="Alkaline phosphatase-like"/>
    <property type="match status" value="1"/>
</dbReference>
<dbReference type="GO" id="GO:0005539">
    <property type="term" value="F:glycosaminoglycan binding"/>
    <property type="evidence" value="ECO:0007669"/>
    <property type="project" value="TreeGrafter"/>
</dbReference>
<dbReference type="AlphaFoldDB" id="A0A6G1I432"/>
<feature type="domain" description="Sulfatase N-terminal" evidence="7">
    <location>
        <begin position="11"/>
        <end position="367"/>
    </location>
</feature>
<dbReference type="Proteomes" id="UP000799640">
    <property type="component" value="Unassembled WGS sequence"/>
</dbReference>